<dbReference type="InParanoid" id="A0A5J5F159"/>
<sequence length="383" mass="42949">MAAERTTIYWTLPQHPLHFTEEAPPQRISQSPRPATQHHHLQLTYTTDPPHLLCPTNPHQHHLHPIQILLQILNCTATKNAQRQVPRTRPERLLLAPREVGFITQHRHYLLLSGRRTRLPQLPQKLVLRLLRPLLFVVLHYGASQRCRGHRNRLLRTAARSRPTTTISIPRVDSRRARDVNKPVAVYPPGYSPRSSPVANITNSPRAGVPGPLNHPQNIELSSLLTLLDSSTATSSDASILHASLLHRLKMDHQIETLAREIGLYFHPTPLHASPEHAPPSDAIPGIEDFPPPPMAPLTVEARRLLLGCRGEWKEAVMPLPKTGVRCRYRKPKYWIVSVAAANGWTSDMLDARIGEWFMGWEGEEGGFDRISGPPGSPLAVGV</sequence>
<accession>A0A5J5F159</accession>
<evidence type="ECO:0000313" key="2">
    <source>
        <dbReference type="Proteomes" id="UP000326924"/>
    </source>
</evidence>
<evidence type="ECO:0000313" key="1">
    <source>
        <dbReference type="EMBL" id="KAA8909832.1"/>
    </source>
</evidence>
<dbReference type="OrthoDB" id="5274606at2759"/>
<comment type="caution">
    <text evidence="1">The sequence shown here is derived from an EMBL/GenBank/DDBJ whole genome shotgun (WGS) entry which is preliminary data.</text>
</comment>
<protein>
    <submittedName>
        <fullName evidence="1">Uncharacterized protein</fullName>
    </submittedName>
</protein>
<gene>
    <name evidence="1" type="ORF">FN846DRAFT_586408</name>
</gene>
<name>A0A5J5F159_9PEZI</name>
<dbReference type="AlphaFoldDB" id="A0A5J5F159"/>
<reference evidence="1 2" key="1">
    <citation type="submission" date="2019-09" db="EMBL/GenBank/DDBJ databases">
        <title>Draft genome of the ectomycorrhizal ascomycete Sphaerosporella brunnea.</title>
        <authorList>
            <consortium name="DOE Joint Genome Institute"/>
            <person name="Benucci G.M."/>
            <person name="Marozzi G."/>
            <person name="Antonielli L."/>
            <person name="Sanchez S."/>
            <person name="Marco P."/>
            <person name="Wang X."/>
            <person name="Falini L.B."/>
            <person name="Barry K."/>
            <person name="Haridas S."/>
            <person name="Lipzen A."/>
            <person name="Labutti K."/>
            <person name="Grigoriev I.V."/>
            <person name="Murat C."/>
            <person name="Martin F."/>
            <person name="Albertini E."/>
            <person name="Donnini D."/>
            <person name="Bonito G."/>
        </authorList>
    </citation>
    <scope>NUCLEOTIDE SEQUENCE [LARGE SCALE GENOMIC DNA]</scope>
    <source>
        <strain evidence="1 2">Sb_GMNB300</strain>
    </source>
</reference>
<dbReference type="Proteomes" id="UP000326924">
    <property type="component" value="Unassembled WGS sequence"/>
</dbReference>
<organism evidence="1 2">
    <name type="scientific">Sphaerosporella brunnea</name>
    <dbReference type="NCBI Taxonomy" id="1250544"/>
    <lineage>
        <taxon>Eukaryota</taxon>
        <taxon>Fungi</taxon>
        <taxon>Dikarya</taxon>
        <taxon>Ascomycota</taxon>
        <taxon>Pezizomycotina</taxon>
        <taxon>Pezizomycetes</taxon>
        <taxon>Pezizales</taxon>
        <taxon>Pyronemataceae</taxon>
        <taxon>Sphaerosporella</taxon>
    </lineage>
</organism>
<proteinExistence type="predicted"/>
<dbReference type="EMBL" id="VXIS01000053">
    <property type="protein sequence ID" value="KAA8909832.1"/>
    <property type="molecule type" value="Genomic_DNA"/>
</dbReference>
<keyword evidence="2" id="KW-1185">Reference proteome</keyword>